<dbReference type="InterPro" id="IPR036663">
    <property type="entry name" value="Fumarylacetoacetase_C_sf"/>
</dbReference>
<organism evidence="4">
    <name type="scientific">freshwater metagenome</name>
    <dbReference type="NCBI Taxonomy" id="449393"/>
    <lineage>
        <taxon>unclassified sequences</taxon>
        <taxon>metagenomes</taxon>
        <taxon>ecological metagenomes</taxon>
    </lineage>
</organism>
<dbReference type="AlphaFoldDB" id="A0A6J6Q8W0"/>
<protein>
    <submittedName>
        <fullName evidence="4">Unannotated protein</fullName>
    </submittedName>
</protein>
<dbReference type="EMBL" id="CAFBAA010000069">
    <property type="protein sequence ID" value="CAB4845534.1"/>
    <property type="molecule type" value="Genomic_DNA"/>
</dbReference>
<dbReference type="GO" id="GO:0003824">
    <property type="term" value="F:catalytic activity"/>
    <property type="evidence" value="ECO:0007669"/>
    <property type="project" value="InterPro"/>
</dbReference>
<sequence>MFTLSAHKIQPEARMKIGTISTQSNPYSLTFEDESGRFQLSQFPTLAEFLATSLSELRESINSAERIAIGTQVWGAPIAAGTEIWGAGVTYLRSRDARIDESSTPDVYAKVYDAERPELFLKGTASRTVGTLGSIGIRFDAASSIPEPELALVINSHGECVGLTICNDVTARSIEGENPLYLSQAKIYRGSTALGPYITPIWEIEDHSKIQIDARIERGKENIWEASTSFGQLRRTFDELIGFLFRCQDFPEGVILSTGTGIIPPDHVHLQQGDVVTMSATHLGTLENRVQLMK</sequence>
<evidence type="ECO:0000256" key="2">
    <source>
        <dbReference type="ARBA" id="ARBA00022723"/>
    </source>
</evidence>
<dbReference type="EMBL" id="CAEZXN010000049">
    <property type="protein sequence ID" value="CAB4706852.1"/>
    <property type="molecule type" value="Genomic_DNA"/>
</dbReference>
<dbReference type="Pfam" id="PF01557">
    <property type="entry name" value="FAA_hydrolase"/>
    <property type="match status" value="1"/>
</dbReference>
<gene>
    <name evidence="4" type="ORF">UFOPK2423_01490</name>
    <name evidence="5" type="ORF">UFOPK3266_01661</name>
</gene>
<feature type="domain" description="Fumarylacetoacetase-like C-terminal" evidence="3">
    <location>
        <begin position="117"/>
        <end position="291"/>
    </location>
</feature>
<dbReference type="GO" id="GO:0044281">
    <property type="term" value="P:small molecule metabolic process"/>
    <property type="evidence" value="ECO:0007669"/>
    <property type="project" value="UniProtKB-ARBA"/>
</dbReference>
<dbReference type="InterPro" id="IPR011234">
    <property type="entry name" value="Fumarylacetoacetase-like_C"/>
</dbReference>
<name>A0A6J6Q8W0_9ZZZZ</name>
<dbReference type="PANTHER" id="PTHR42796">
    <property type="entry name" value="FUMARYLACETOACETATE HYDROLASE DOMAIN-CONTAINING PROTEIN 2A-RELATED"/>
    <property type="match status" value="1"/>
</dbReference>
<evidence type="ECO:0000313" key="4">
    <source>
        <dbReference type="EMBL" id="CAB4706852.1"/>
    </source>
</evidence>
<comment type="similarity">
    <text evidence="1">Belongs to the FAH family.</text>
</comment>
<dbReference type="PANTHER" id="PTHR42796:SF7">
    <property type="entry name" value="2-DEHYDRO-3-DEOXY-D-ARABINONATE DEHYDRATASE"/>
    <property type="match status" value="1"/>
</dbReference>
<accession>A0A6J6Q8W0</accession>
<evidence type="ECO:0000313" key="5">
    <source>
        <dbReference type="EMBL" id="CAB4845534.1"/>
    </source>
</evidence>
<reference evidence="4" key="1">
    <citation type="submission" date="2020-05" db="EMBL/GenBank/DDBJ databases">
        <authorList>
            <person name="Chiriac C."/>
            <person name="Salcher M."/>
            <person name="Ghai R."/>
            <person name="Kavagutti S V."/>
        </authorList>
    </citation>
    <scope>NUCLEOTIDE SEQUENCE</scope>
</reference>
<dbReference type="InterPro" id="IPR051121">
    <property type="entry name" value="FAH"/>
</dbReference>
<evidence type="ECO:0000259" key="3">
    <source>
        <dbReference type="Pfam" id="PF01557"/>
    </source>
</evidence>
<proteinExistence type="inferred from homology"/>
<dbReference type="SUPFAM" id="SSF56529">
    <property type="entry name" value="FAH"/>
    <property type="match status" value="1"/>
</dbReference>
<dbReference type="Gene3D" id="3.90.850.10">
    <property type="entry name" value="Fumarylacetoacetase-like, C-terminal domain"/>
    <property type="match status" value="1"/>
</dbReference>
<evidence type="ECO:0000256" key="1">
    <source>
        <dbReference type="ARBA" id="ARBA00010211"/>
    </source>
</evidence>
<keyword evidence="2" id="KW-0479">Metal-binding</keyword>
<dbReference type="GO" id="GO:0046872">
    <property type="term" value="F:metal ion binding"/>
    <property type="evidence" value="ECO:0007669"/>
    <property type="project" value="UniProtKB-KW"/>
</dbReference>